<dbReference type="GO" id="GO:0070042">
    <property type="term" value="F:rRNA (uridine-N3-)-methyltransferase activity"/>
    <property type="evidence" value="ECO:0007669"/>
    <property type="project" value="TreeGrafter"/>
</dbReference>
<dbReference type="Gene3D" id="3.40.1280.10">
    <property type="match status" value="1"/>
</dbReference>
<protein>
    <recommendedName>
        <fullName evidence="10">Ribosomal RNA small subunit methyltransferase E</fullName>
        <ecNumber evidence="10">2.1.1.193</ecNumber>
    </recommendedName>
</protein>
<evidence type="ECO:0000256" key="5">
    <source>
        <dbReference type="ARBA" id="ARBA00022603"/>
    </source>
</evidence>
<gene>
    <name evidence="12" type="primary">rsmE</name>
    <name evidence="12" type="ORF">CRECT_2128</name>
</gene>
<keyword evidence="6 10" id="KW-0808">Transferase</keyword>
<evidence type="ECO:0000313" key="13">
    <source>
        <dbReference type="Proteomes" id="UP000502377"/>
    </source>
</evidence>
<dbReference type="PANTHER" id="PTHR30027">
    <property type="entry name" value="RIBOSOMAL RNA SMALL SUBUNIT METHYLTRANSFERASE E"/>
    <property type="match status" value="1"/>
</dbReference>
<evidence type="ECO:0000256" key="4">
    <source>
        <dbReference type="ARBA" id="ARBA00022552"/>
    </source>
</evidence>
<dbReference type="EMBL" id="CP012543">
    <property type="protein sequence ID" value="QCD47731.1"/>
    <property type="molecule type" value="Genomic_DNA"/>
</dbReference>
<dbReference type="CDD" id="cd18084">
    <property type="entry name" value="RsmE-like"/>
    <property type="match status" value="1"/>
</dbReference>
<dbReference type="GO" id="GO:0005737">
    <property type="term" value="C:cytoplasm"/>
    <property type="evidence" value="ECO:0007669"/>
    <property type="project" value="UniProtKB-SubCell"/>
</dbReference>
<evidence type="ECO:0000256" key="1">
    <source>
        <dbReference type="ARBA" id="ARBA00004496"/>
    </source>
</evidence>
<evidence type="ECO:0000256" key="7">
    <source>
        <dbReference type="ARBA" id="ARBA00022691"/>
    </source>
</evidence>
<keyword evidence="3 10" id="KW-0963">Cytoplasm</keyword>
<proteinExistence type="inferred from homology"/>
<keyword evidence="7 10" id="KW-0949">S-adenosyl-L-methionine</keyword>
<dbReference type="KEGG" id="crx:CRECT_2128"/>
<comment type="subcellular location">
    <subcellularLocation>
        <location evidence="1 10">Cytoplasm</location>
    </subcellularLocation>
</comment>
<evidence type="ECO:0000256" key="2">
    <source>
        <dbReference type="ARBA" id="ARBA00005528"/>
    </source>
</evidence>
<accession>A0A6G5QQ30</accession>
<evidence type="ECO:0000256" key="6">
    <source>
        <dbReference type="ARBA" id="ARBA00022679"/>
    </source>
</evidence>
<dbReference type="NCBIfam" id="TIGR00046">
    <property type="entry name" value="RsmE family RNA methyltransferase"/>
    <property type="match status" value="1"/>
</dbReference>
<dbReference type="InterPro" id="IPR006700">
    <property type="entry name" value="RsmE"/>
</dbReference>
<evidence type="ECO:0000256" key="9">
    <source>
        <dbReference type="ARBA" id="ARBA00047944"/>
    </source>
</evidence>
<evidence type="ECO:0000256" key="10">
    <source>
        <dbReference type="PIRNR" id="PIRNR015601"/>
    </source>
</evidence>
<dbReference type="AlphaFoldDB" id="A0A6G5QQ30"/>
<dbReference type="GO" id="GO:0070475">
    <property type="term" value="P:rRNA base methylation"/>
    <property type="evidence" value="ECO:0007669"/>
    <property type="project" value="TreeGrafter"/>
</dbReference>
<name>A0A6G5QQ30_CAMRE</name>
<dbReference type="InterPro" id="IPR046886">
    <property type="entry name" value="RsmE_MTase_dom"/>
</dbReference>
<dbReference type="PIRSF" id="PIRSF015601">
    <property type="entry name" value="MTase_slr0722"/>
    <property type="match status" value="1"/>
</dbReference>
<dbReference type="InterPro" id="IPR029028">
    <property type="entry name" value="Alpha/beta_knot_MTases"/>
</dbReference>
<dbReference type="NCBIfam" id="NF008695">
    <property type="entry name" value="PRK11713.3-3"/>
    <property type="match status" value="1"/>
</dbReference>
<organism evidence="12 13">
    <name type="scientific">Campylobacter rectus</name>
    <name type="common">Wolinella recta</name>
    <dbReference type="NCBI Taxonomy" id="203"/>
    <lineage>
        <taxon>Bacteria</taxon>
        <taxon>Pseudomonadati</taxon>
        <taxon>Campylobacterota</taxon>
        <taxon>Epsilonproteobacteria</taxon>
        <taxon>Campylobacterales</taxon>
        <taxon>Campylobacteraceae</taxon>
        <taxon>Campylobacter</taxon>
    </lineage>
</organism>
<keyword evidence="5 10" id="KW-0489">Methyltransferase</keyword>
<evidence type="ECO:0000256" key="3">
    <source>
        <dbReference type="ARBA" id="ARBA00022490"/>
    </source>
</evidence>
<sequence>MKFLYSKEAKNERIRLEGEAFLHLKARRAKIGERIDVRNLTDGQNHIYEIINLDKRGAELNLIFSHDVEARNSNLTLAWAVVDPKTIEKALPSLNEIGVAKIVFFYGEFSQKNFKLDFSRLERILISSCEQCGRNDLMKFEIYKSLDELVKFYPNVALIDFEGENLDGYAGKEILAIGPEGGFSRSEREAVAKKYGLKAKNILRSQTAILGVTAKILI</sequence>
<dbReference type="Proteomes" id="UP000502377">
    <property type="component" value="Chromosome"/>
</dbReference>
<dbReference type="PANTHER" id="PTHR30027:SF3">
    <property type="entry name" value="16S RRNA (URACIL(1498)-N(3))-METHYLTRANSFERASE"/>
    <property type="match status" value="1"/>
</dbReference>
<keyword evidence="4 10" id="KW-0698">rRNA processing</keyword>
<reference evidence="12 13" key="1">
    <citation type="submission" date="2016-07" db="EMBL/GenBank/DDBJ databases">
        <title>Comparative genomics of the Campylobacter concisus group.</title>
        <authorList>
            <person name="Miller W.G."/>
            <person name="Yee E."/>
            <person name="Chapman M.H."/>
            <person name="Huynh S."/>
            <person name="Bono J.L."/>
            <person name="On S.L.W."/>
            <person name="StLeger J."/>
            <person name="Foster G."/>
            <person name="Parker C.T."/>
        </authorList>
    </citation>
    <scope>NUCLEOTIDE SEQUENCE [LARGE SCALE GENOMIC DNA]</scope>
    <source>
        <strain evidence="12 13">ATCC 33238</strain>
    </source>
</reference>
<comment type="similarity">
    <text evidence="2 10">Belongs to the RNA methyltransferase RsmE family.</text>
</comment>
<evidence type="ECO:0000259" key="11">
    <source>
        <dbReference type="Pfam" id="PF04452"/>
    </source>
</evidence>
<comment type="catalytic activity">
    <reaction evidence="9 10">
        <text>uridine(1498) in 16S rRNA + S-adenosyl-L-methionine = N(3)-methyluridine(1498) in 16S rRNA + S-adenosyl-L-homocysteine + H(+)</text>
        <dbReference type="Rhea" id="RHEA:42920"/>
        <dbReference type="Rhea" id="RHEA-COMP:10283"/>
        <dbReference type="Rhea" id="RHEA-COMP:10284"/>
        <dbReference type="ChEBI" id="CHEBI:15378"/>
        <dbReference type="ChEBI" id="CHEBI:57856"/>
        <dbReference type="ChEBI" id="CHEBI:59789"/>
        <dbReference type="ChEBI" id="CHEBI:65315"/>
        <dbReference type="ChEBI" id="CHEBI:74502"/>
        <dbReference type="EC" id="2.1.1.193"/>
    </reaction>
</comment>
<feature type="domain" description="Ribosomal RNA small subunit methyltransferase E methyltransferase" evidence="11">
    <location>
        <begin position="73"/>
        <end position="214"/>
    </location>
</feature>
<dbReference type="InterPro" id="IPR029026">
    <property type="entry name" value="tRNA_m1G_MTases_N"/>
</dbReference>
<evidence type="ECO:0000313" key="12">
    <source>
        <dbReference type="EMBL" id="QCD47731.1"/>
    </source>
</evidence>
<dbReference type="Pfam" id="PF04452">
    <property type="entry name" value="Methyltrans_RNA"/>
    <property type="match status" value="1"/>
</dbReference>
<dbReference type="RefSeq" id="WP_002943860.1">
    <property type="nucleotide sequence ID" value="NZ_CP012543.1"/>
</dbReference>
<comment type="function">
    <text evidence="8 10">Specifically methylates the N3 position of the uracil ring of uridine 1498 (m3U1498) in 16S rRNA. Acts on the fully assembled 30S ribosomal subunit.</text>
</comment>
<dbReference type="EC" id="2.1.1.193" evidence="10"/>
<evidence type="ECO:0000256" key="8">
    <source>
        <dbReference type="ARBA" id="ARBA00025699"/>
    </source>
</evidence>
<dbReference type="SUPFAM" id="SSF75217">
    <property type="entry name" value="alpha/beta knot"/>
    <property type="match status" value="1"/>
</dbReference>